<dbReference type="Gene3D" id="3.30.565.60">
    <property type="match status" value="1"/>
</dbReference>
<evidence type="ECO:0000313" key="2">
    <source>
        <dbReference type="EMBL" id="GAA0610857.1"/>
    </source>
</evidence>
<sequence>MTIKFGTDPVTVELDRVLGILQAGTWSAGDESALVDLKEEAGRRDHRGTLLPARPESDVAAEQVAEESACMSNTPGGGALVLGVADDGTLIGTSLGVDWLRHRVYEITDRALTIEVREIHLGGVRLLIITAPEAIEPIRVRNRIKWRLDDNCVEVDLATWHAKRMIRTHFDWSAQPSHVPADQVRASAVEAARQFLRDSGETNAVDLARQPTPELLRRLNVVTGDGYLTNAGVLAFVGRGDPALDYIRRDVPGGDSRQRVHKGARGLLEEIADVFTNINAYNSIKHIRTGAVVGQVRDLPEQAVREAVVNGLAHREWGLAAPTTIEHIGKTLRVTSPGGFFGGVNSQNIITHPSQSRNRALTELLAALRVAEREGVGVDRMVREMIRVGHRAPDISEIDGPFVRASLVGDATDEAWIGWLASIDPPETREDLNALLLLRQVVDQGWFDVVTAAPLLQLNQAETQGAIQRLNIATLRNGPLINLVPGVPDDAPFAWSLAPAARDALQRLDRTFGTDRPAPSRERIAKSYSRARGRVSTTELAGIVGASPTNVGGVLKSLERQGDLKPSRATRRGPGFYYVPVED</sequence>
<feature type="domain" description="Schlafen AlbA-2" evidence="1">
    <location>
        <begin position="31"/>
        <end position="154"/>
    </location>
</feature>
<dbReference type="InterPro" id="IPR038461">
    <property type="entry name" value="Schlafen_AlbA_2_dom_sf"/>
</dbReference>
<comment type="caution">
    <text evidence="2">The sequence shown here is derived from an EMBL/GenBank/DDBJ whole genome shotgun (WGS) entry which is preliminary data.</text>
</comment>
<dbReference type="EMBL" id="BAAAHE010000008">
    <property type="protein sequence ID" value="GAA0610857.1"/>
    <property type="molecule type" value="Genomic_DNA"/>
</dbReference>
<dbReference type="GO" id="GO:0005524">
    <property type="term" value="F:ATP binding"/>
    <property type="evidence" value="ECO:0007669"/>
    <property type="project" value="UniProtKB-KW"/>
</dbReference>
<evidence type="ECO:0000259" key="1">
    <source>
        <dbReference type="Pfam" id="PF04326"/>
    </source>
</evidence>
<dbReference type="Proteomes" id="UP001500957">
    <property type="component" value="Unassembled WGS sequence"/>
</dbReference>
<protein>
    <submittedName>
        <fullName evidence="2">ATP-binding protein</fullName>
    </submittedName>
</protein>
<keyword evidence="2" id="KW-0547">Nucleotide-binding</keyword>
<gene>
    <name evidence="2" type="ORF">GCM10009547_11120</name>
</gene>
<dbReference type="Pfam" id="PF13749">
    <property type="entry name" value="HATPase_c_4"/>
    <property type="match status" value="1"/>
</dbReference>
<reference evidence="3" key="1">
    <citation type="journal article" date="2019" name="Int. J. Syst. Evol. Microbiol.">
        <title>The Global Catalogue of Microorganisms (GCM) 10K type strain sequencing project: providing services to taxonomists for standard genome sequencing and annotation.</title>
        <authorList>
            <consortium name="The Broad Institute Genomics Platform"/>
            <consortium name="The Broad Institute Genome Sequencing Center for Infectious Disease"/>
            <person name="Wu L."/>
            <person name="Ma J."/>
        </authorList>
    </citation>
    <scope>NUCLEOTIDE SEQUENCE [LARGE SCALE GENOMIC DNA]</scope>
    <source>
        <strain evidence="3">JCM 10671</strain>
    </source>
</reference>
<name>A0ABP3RHU2_9ACTN</name>
<organism evidence="2 3">
    <name type="scientific">Sporichthya brevicatena</name>
    <dbReference type="NCBI Taxonomy" id="171442"/>
    <lineage>
        <taxon>Bacteria</taxon>
        <taxon>Bacillati</taxon>
        <taxon>Actinomycetota</taxon>
        <taxon>Actinomycetes</taxon>
        <taxon>Sporichthyales</taxon>
        <taxon>Sporichthyaceae</taxon>
        <taxon>Sporichthya</taxon>
    </lineage>
</organism>
<dbReference type="Gene3D" id="6.10.10.130">
    <property type="match status" value="1"/>
</dbReference>
<dbReference type="Pfam" id="PF04326">
    <property type="entry name" value="SLFN_AlbA_2"/>
    <property type="match status" value="1"/>
</dbReference>
<keyword evidence="3" id="KW-1185">Reference proteome</keyword>
<keyword evidence="2" id="KW-0067">ATP-binding</keyword>
<dbReference type="PANTHER" id="PTHR30595:SF6">
    <property type="entry name" value="SCHLAFEN ALBA-2 DOMAIN-CONTAINING PROTEIN"/>
    <property type="match status" value="1"/>
</dbReference>
<dbReference type="InterPro" id="IPR007421">
    <property type="entry name" value="Schlafen_AlbA_2_dom"/>
</dbReference>
<dbReference type="Gene3D" id="3.30.950.30">
    <property type="entry name" value="Schlafen, AAA domain"/>
    <property type="match status" value="1"/>
</dbReference>
<dbReference type="InterPro" id="IPR038475">
    <property type="entry name" value="RecG_C_sf"/>
</dbReference>
<evidence type="ECO:0000313" key="3">
    <source>
        <dbReference type="Proteomes" id="UP001500957"/>
    </source>
</evidence>
<proteinExistence type="predicted"/>
<dbReference type="PANTHER" id="PTHR30595">
    <property type="entry name" value="GLPR-RELATED TRANSCRIPTIONAL REPRESSOR"/>
    <property type="match status" value="1"/>
</dbReference>
<accession>A0ABP3RHU2</accession>